<comment type="caution">
    <text evidence="3">The sequence shown here is derived from an EMBL/GenBank/DDBJ whole genome shotgun (WGS) entry which is preliminary data.</text>
</comment>
<dbReference type="GO" id="GO:0005634">
    <property type="term" value="C:nucleus"/>
    <property type="evidence" value="ECO:0007669"/>
    <property type="project" value="TreeGrafter"/>
</dbReference>
<dbReference type="PANTHER" id="PTHR11096:SF0">
    <property type="entry name" value="RNA 3'-TERMINAL PHOSPHATE CYCLASE"/>
    <property type="match status" value="1"/>
</dbReference>
<dbReference type="GO" id="GO:0003963">
    <property type="term" value="F:RNA-3'-phosphate cyclase activity"/>
    <property type="evidence" value="ECO:0007669"/>
    <property type="project" value="TreeGrafter"/>
</dbReference>
<feature type="compositionally biased region" description="Polar residues" evidence="1">
    <location>
        <begin position="333"/>
        <end position="353"/>
    </location>
</feature>
<name>A0A0N1GWK4_9EURO</name>
<accession>A0A0N1GWK4</accession>
<evidence type="ECO:0000259" key="2">
    <source>
        <dbReference type="Pfam" id="PF01137"/>
    </source>
</evidence>
<feature type="region of interest" description="Disordered" evidence="1">
    <location>
        <begin position="333"/>
        <end position="388"/>
    </location>
</feature>
<dbReference type="OrthoDB" id="25029at2759"/>
<dbReference type="InterPro" id="IPR023797">
    <property type="entry name" value="RNA3'_phos_cyclase_dom"/>
</dbReference>
<dbReference type="InterPro" id="IPR036553">
    <property type="entry name" value="RPTC_insert"/>
</dbReference>
<dbReference type="EMBL" id="LFJN01000068">
    <property type="protein sequence ID" value="KPI34306.1"/>
    <property type="molecule type" value="Genomic_DNA"/>
</dbReference>
<reference evidence="3 4" key="1">
    <citation type="submission" date="2015-06" db="EMBL/GenBank/DDBJ databases">
        <title>Draft genome of the ant-associated black yeast Phialophora attae CBS 131958.</title>
        <authorList>
            <person name="Moreno L.F."/>
            <person name="Stielow B.J."/>
            <person name="de Hoog S."/>
            <person name="Vicente V.A."/>
            <person name="Weiss V.A."/>
            <person name="de Vries M."/>
            <person name="Cruz L.M."/>
            <person name="Souza E.M."/>
        </authorList>
    </citation>
    <scope>NUCLEOTIDE SEQUENCE [LARGE SCALE GENOMIC DNA]</scope>
    <source>
        <strain evidence="3 4">CBS 131958</strain>
    </source>
</reference>
<evidence type="ECO:0000256" key="1">
    <source>
        <dbReference type="SAM" id="MobiDB-lite"/>
    </source>
</evidence>
<dbReference type="AlphaFoldDB" id="A0A0N1GWK4"/>
<dbReference type="Proteomes" id="UP000038010">
    <property type="component" value="Unassembled WGS sequence"/>
</dbReference>
<sequence length="453" mass="48287">MIALDGATLEGGGQLVRVALALSAIRCIPIRIENIRAGRASRNAVGGLKESHLAALNWLADACRAKLSDVAVGSQSFTFRPLMRRAQTIVNLPAKSTIELKKPGSVWLILQAILPFIVFSTNLPLLELTIKGGTNVSSSMSGEYVQQVLIPTLDRLGLPKIEVAIPRRGWADGIDGVGEASIRVSRPTATAFRLSSFDLVERGDITSLSVTILAHSRSFADAIFSAIGRTLAAYALLDNPLPTPSLNFKQSGSSSRTYVLIVAHTSEGYRLGRDVLYGRKVKNVGVEAALAETIANDVVRQIAREVHSGSCVDEYMEDQLVIWQALATGGSRVDSSSAGQEANSEDSSVQSAPQVLGHRNSKHSVKQRKAGAKGKSKPGNSNERDVSERMANLDIGGQEDSSDMNGDNGGSLHTRTVRWVCEQMLGDVGVKFTPGGRCTGLPETGSGAKIEDD</sequence>
<dbReference type="VEuPathDB" id="FungiDB:AB675_8978"/>
<gene>
    <name evidence="3" type="ORF">AB675_8978</name>
</gene>
<proteinExistence type="predicted"/>
<keyword evidence="4" id="KW-1185">Reference proteome</keyword>
<dbReference type="Gene3D" id="3.65.10.20">
    <property type="entry name" value="RNA 3'-terminal phosphate cyclase domain"/>
    <property type="match status" value="1"/>
</dbReference>
<dbReference type="InterPro" id="IPR037136">
    <property type="entry name" value="RNA3'_phos_cyclase_dom_sf"/>
</dbReference>
<dbReference type="InterPro" id="IPR000228">
    <property type="entry name" value="RNA3'_term_phos_cyc"/>
</dbReference>
<dbReference type="GeneID" id="28741352"/>
<organism evidence="3 4">
    <name type="scientific">Cyphellophora attinorum</name>
    <dbReference type="NCBI Taxonomy" id="1664694"/>
    <lineage>
        <taxon>Eukaryota</taxon>
        <taxon>Fungi</taxon>
        <taxon>Dikarya</taxon>
        <taxon>Ascomycota</taxon>
        <taxon>Pezizomycotina</taxon>
        <taxon>Eurotiomycetes</taxon>
        <taxon>Chaetothyriomycetidae</taxon>
        <taxon>Chaetothyriales</taxon>
        <taxon>Cyphellophoraceae</taxon>
        <taxon>Cyphellophora</taxon>
    </lineage>
</organism>
<dbReference type="Pfam" id="PF01137">
    <property type="entry name" value="RTC"/>
    <property type="match status" value="1"/>
</dbReference>
<evidence type="ECO:0000313" key="4">
    <source>
        <dbReference type="Proteomes" id="UP000038010"/>
    </source>
</evidence>
<dbReference type="InterPro" id="IPR013792">
    <property type="entry name" value="RNA3'P_cycl/enolpyr_Trfase_a/b"/>
</dbReference>
<evidence type="ECO:0000313" key="3">
    <source>
        <dbReference type="EMBL" id="KPI34306.1"/>
    </source>
</evidence>
<feature type="domain" description="RNA 3'-terminal phosphate cyclase" evidence="2">
    <location>
        <begin position="9"/>
        <end position="337"/>
    </location>
</feature>
<dbReference type="STRING" id="1664694.A0A0N1GWK4"/>
<feature type="compositionally biased region" description="Basic residues" evidence="1">
    <location>
        <begin position="359"/>
        <end position="376"/>
    </location>
</feature>
<dbReference type="SUPFAM" id="SSF55205">
    <property type="entry name" value="EPT/RTPC-like"/>
    <property type="match status" value="1"/>
</dbReference>
<dbReference type="PANTHER" id="PTHR11096">
    <property type="entry name" value="RNA 3' TERMINAL PHOSPHATE CYCLASE"/>
    <property type="match status" value="1"/>
</dbReference>
<dbReference type="RefSeq" id="XP_017994269.1">
    <property type="nucleotide sequence ID" value="XM_018149472.1"/>
</dbReference>
<protein>
    <submittedName>
        <fullName evidence="3">RNA 3'-terminal phosphate cyclase</fullName>
    </submittedName>
</protein>
<dbReference type="GO" id="GO:0006396">
    <property type="term" value="P:RNA processing"/>
    <property type="evidence" value="ECO:0007669"/>
    <property type="project" value="InterPro"/>
</dbReference>
<dbReference type="Gene3D" id="3.30.360.20">
    <property type="entry name" value="RNA 3'-terminal phosphate cyclase, insert domain"/>
    <property type="match status" value="1"/>
</dbReference>